<organism evidence="2 3">
    <name type="scientific">Tricholomella constricta</name>
    <dbReference type="NCBI Taxonomy" id="117010"/>
    <lineage>
        <taxon>Eukaryota</taxon>
        <taxon>Fungi</taxon>
        <taxon>Dikarya</taxon>
        <taxon>Basidiomycota</taxon>
        <taxon>Agaricomycotina</taxon>
        <taxon>Agaricomycetes</taxon>
        <taxon>Agaricomycetidae</taxon>
        <taxon>Agaricales</taxon>
        <taxon>Tricholomatineae</taxon>
        <taxon>Lyophyllaceae</taxon>
        <taxon>Tricholomella</taxon>
    </lineage>
</organism>
<keyword evidence="3" id="KW-1185">Reference proteome</keyword>
<sequence>MMNVLKHPSFFRPASRPSSPPLTTPSTSPTPSRPGSSSGLDRAPRSLNKLSLSNFRRPSPSPSVALNTAPTTLVQDGSYLEMLSLKLSEAVSRALAQPTGPAAANEQVSGKRPIPQGRGHALGALIALELKATQDSPHLHRAIVRSLQRPLSVLLTNLSAHLLPLISSPAFQHAPAPTLQSLNPNPTQVHALAIVTFVDELLETFDALDLGTDVDLRGDGLKIIRQKLVSLINRVVSPLVAAIHTELIPLLGALETPNLSTGVKVTPVIKAPVAHHPSIVALQTIMPVYAKAIARYTTSTVSQTTLATFLISIVWRGLVALSHRPDVSTSPPSSPDLIPLAIKKSRGSTTPPLTPPAARFNIKLPPSRPPSPPAAAVPATTAADARALFDLFSLLPLPTGDKEATRLAREVVDDALEGLQALPPLLDAVHSLPRNIESQEHLNEVARELEILATEVPLLIALPVVLQAPLNGVYPNISVGNMIGLSEDQYRKECMSGFGRAEECSITVALRALDTLVTDPDVHPVVSRWLEMEIAEALEQAH</sequence>
<proteinExistence type="predicted"/>
<evidence type="ECO:0000313" key="2">
    <source>
        <dbReference type="EMBL" id="KAF5385879.1"/>
    </source>
</evidence>
<dbReference type="OrthoDB" id="1734943at2759"/>
<evidence type="ECO:0000256" key="1">
    <source>
        <dbReference type="SAM" id="MobiDB-lite"/>
    </source>
</evidence>
<name>A0A8H5HMJ7_9AGAR</name>
<dbReference type="AlphaFoldDB" id="A0A8H5HMJ7"/>
<feature type="compositionally biased region" description="Low complexity" evidence="1">
    <location>
        <begin position="8"/>
        <end position="17"/>
    </location>
</feature>
<protein>
    <submittedName>
        <fullName evidence="2">Uncharacterized protein</fullName>
    </submittedName>
</protein>
<evidence type="ECO:0000313" key="3">
    <source>
        <dbReference type="Proteomes" id="UP000565441"/>
    </source>
</evidence>
<gene>
    <name evidence="2" type="ORF">D9615_002370</name>
</gene>
<reference evidence="2 3" key="1">
    <citation type="journal article" date="2020" name="ISME J.">
        <title>Uncovering the hidden diversity of litter-decomposition mechanisms in mushroom-forming fungi.</title>
        <authorList>
            <person name="Floudas D."/>
            <person name="Bentzer J."/>
            <person name="Ahren D."/>
            <person name="Johansson T."/>
            <person name="Persson P."/>
            <person name="Tunlid A."/>
        </authorList>
    </citation>
    <scope>NUCLEOTIDE SEQUENCE [LARGE SCALE GENOMIC DNA]</scope>
    <source>
        <strain evidence="2 3">CBS 661.87</strain>
    </source>
</reference>
<dbReference type="EMBL" id="JAACJP010000003">
    <property type="protein sequence ID" value="KAF5385879.1"/>
    <property type="molecule type" value="Genomic_DNA"/>
</dbReference>
<feature type="compositionally biased region" description="Low complexity" evidence="1">
    <location>
        <begin position="24"/>
        <end position="40"/>
    </location>
</feature>
<feature type="region of interest" description="Disordered" evidence="1">
    <location>
        <begin position="1"/>
        <end position="44"/>
    </location>
</feature>
<comment type="caution">
    <text evidence="2">The sequence shown here is derived from an EMBL/GenBank/DDBJ whole genome shotgun (WGS) entry which is preliminary data.</text>
</comment>
<dbReference type="Proteomes" id="UP000565441">
    <property type="component" value="Unassembled WGS sequence"/>
</dbReference>
<accession>A0A8H5HMJ7</accession>